<dbReference type="EnsemblMetazoa" id="ACOM029756-RA">
    <property type="protein sequence ID" value="ACOM029756-PA.1"/>
    <property type="gene ID" value="ACOM029756"/>
</dbReference>
<organism evidence="1">
    <name type="scientific">Anopheles coluzzii</name>
    <name type="common">African malaria mosquito</name>
    <dbReference type="NCBI Taxonomy" id="1518534"/>
    <lineage>
        <taxon>Eukaryota</taxon>
        <taxon>Metazoa</taxon>
        <taxon>Ecdysozoa</taxon>
        <taxon>Arthropoda</taxon>
        <taxon>Hexapoda</taxon>
        <taxon>Insecta</taxon>
        <taxon>Pterygota</taxon>
        <taxon>Neoptera</taxon>
        <taxon>Endopterygota</taxon>
        <taxon>Diptera</taxon>
        <taxon>Nematocera</taxon>
        <taxon>Culicoidea</taxon>
        <taxon>Culicidae</taxon>
        <taxon>Anophelinae</taxon>
        <taxon>Anopheles</taxon>
    </lineage>
</organism>
<accession>A0A8W7PCV2</accession>
<sequence length="196" mass="20638">MMGCPAFVLTCQTPSLWPQNSRTSELTTDCALKLDTIRLVCARSLCPAFTLLPALPSFDLKLLLTEPSTSNASCSGSLSPTVESRGVPATASNFSRTMDEKKMKNERQHSIMSSAKLPSFSDRFAVSCLPMTVAPPVPPAAAPDIPCPVEPPPTPTTPALPAGPLAPVALAPVEPPLTEEEATAGCFDEEPSKGIF</sequence>
<evidence type="ECO:0000313" key="1">
    <source>
        <dbReference type="EnsemblMetazoa" id="ACOM029756-PA.1"/>
    </source>
</evidence>
<protein>
    <submittedName>
        <fullName evidence="1">Uncharacterized protein</fullName>
    </submittedName>
</protein>
<dbReference type="AlphaFoldDB" id="A0A8W7PCV2"/>
<proteinExistence type="predicted"/>
<name>A0A8W7PCV2_ANOCL</name>
<dbReference type="Proteomes" id="UP000075882">
    <property type="component" value="Unassembled WGS sequence"/>
</dbReference>
<reference evidence="1" key="1">
    <citation type="submission" date="2022-08" db="UniProtKB">
        <authorList>
            <consortium name="EnsemblMetazoa"/>
        </authorList>
    </citation>
    <scope>IDENTIFICATION</scope>
</reference>